<evidence type="ECO:0000313" key="2">
    <source>
        <dbReference type="Proteomes" id="UP000014062"/>
    </source>
</evidence>
<dbReference type="AlphaFoldDB" id="A0A7U9DZB7"/>
<reference evidence="2" key="1">
    <citation type="journal article" date="2013" name="Genome Biol. Evol.">
        <title>The genome sequence of Streptomyces lividans 66 reveals a novel tRNA-dependent peptide biosynthetic system within a metal-related genomic island.</title>
        <authorList>
            <person name="Cruz-Morales P."/>
            <person name="Vijgenboom E."/>
            <person name="Iruegas-Bocardo F."/>
            <person name="Girard G."/>
            <person name="Yanez-Guerra L.A."/>
            <person name="Ramos-Aboites H.E."/>
            <person name="Pernodet J.L."/>
            <person name="Anne J."/>
            <person name="van Wezel G.P."/>
            <person name="Barona-Gomez F."/>
        </authorList>
    </citation>
    <scope>NUCLEOTIDE SEQUENCE [LARGE SCALE GENOMIC DNA]</scope>
    <source>
        <strain evidence="2">1326</strain>
    </source>
</reference>
<evidence type="ECO:0000313" key="1">
    <source>
        <dbReference type="EMBL" id="EOY51140.1"/>
    </source>
</evidence>
<gene>
    <name evidence="1" type="ORF">SLI_6433</name>
</gene>
<name>A0A7U9DZB7_STRLI</name>
<accession>A0A7U9DZB7</accession>
<proteinExistence type="predicted"/>
<dbReference type="EMBL" id="CM001889">
    <property type="protein sequence ID" value="EOY51140.1"/>
    <property type="molecule type" value="Genomic_DNA"/>
</dbReference>
<dbReference type="Proteomes" id="UP000014062">
    <property type="component" value="Chromosome"/>
</dbReference>
<protein>
    <submittedName>
        <fullName evidence="1">Uncharacterized protein</fullName>
    </submittedName>
</protein>
<organism evidence="1 2">
    <name type="scientific">Streptomyces lividans 1326</name>
    <dbReference type="NCBI Taxonomy" id="1200984"/>
    <lineage>
        <taxon>Bacteria</taxon>
        <taxon>Bacillati</taxon>
        <taxon>Actinomycetota</taxon>
        <taxon>Actinomycetes</taxon>
        <taxon>Kitasatosporales</taxon>
        <taxon>Streptomycetaceae</taxon>
        <taxon>Streptomyces</taxon>
    </lineage>
</organism>
<sequence length="103" mass="10582">MALRVTGGGLVADVAAGVLGRGAGRVERPGRVLDLNAQGDGADDVGRGELRRRARTGAVGPALTRRARRAVGLRARRLRALLRRGGLGVAARVGAGVRGTVIR</sequence>